<organism evidence="1 2">
    <name type="scientific">Hymenobacter canadensis</name>
    <dbReference type="NCBI Taxonomy" id="2999067"/>
    <lineage>
        <taxon>Bacteria</taxon>
        <taxon>Pseudomonadati</taxon>
        <taxon>Bacteroidota</taxon>
        <taxon>Cytophagia</taxon>
        <taxon>Cytophagales</taxon>
        <taxon>Hymenobacteraceae</taxon>
        <taxon>Hymenobacter</taxon>
    </lineage>
</organism>
<dbReference type="InterPro" id="IPR008969">
    <property type="entry name" value="CarboxyPept-like_regulatory"/>
</dbReference>
<dbReference type="Proteomes" id="UP001211005">
    <property type="component" value="Chromosome"/>
</dbReference>
<keyword evidence="2" id="KW-1185">Reference proteome</keyword>
<evidence type="ECO:0008006" key="3">
    <source>
        <dbReference type="Google" id="ProtNLM"/>
    </source>
</evidence>
<accession>A0ABY7LLJ4</accession>
<reference evidence="1 2" key="1">
    <citation type="submission" date="2022-12" db="EMBL/GenBank/DDBJ databases">
        <title>Hymenobacter canadensis sp. nov. isolated from lake water of the Cambridge Bay, Canada.</title>
        <authorList>
            <person name="Kim W.H."/>
            <person name="Lee Y.M."/>
        </authorList>
    </citation>
    <scope>NUCLEOTIDE SEQUENCE [LARGE SCALE GENOMIC DNA]</scope>
    <source>
        <strain evidence="1 2">PAMC 29467</strain>
    </source>
</reference>
<gene>
    <name evidence="1" type="ORF">O3303_15835</name>
</gene>
<name>A0ABY7LLJ4_9BACT</name>
<evidence type="ECO:0000313" key="2">
    <source>
        <dbReference type="Proteomes" id="UP001211005"/>
    </source>
</evidence>
<dbReference type="SUPFAM" id="SSF49464">
    <property type="entry name" value="Carboxypeptidase regulatory domain-like"/>
    <property type="match status" value="1"/>
</dbReference>
<protein>
    <recommendedName>
        <fullName evidence="3">Carboxypeptidase-like regulatory domain-containing protein</fullName>
    </recommendedName>
</protein>
<dbReference type="RefSeq" id="WP_269559354.1">
    <property type="nucleotide sequence ID" value="NZ_CP114767.1"/>
</dbReference>
<proteinExistence type="predicted"/>
<evidence type="ECO:0000313" key="1">
    <source>
        <dbReference type="EMBL" id="WBA41278.1"/>
    </source>
</evidence>
<sequence length="298" mass="32492">MGFTQPLLAQRALTGTVHDAQGAAVPFAVVELPARHLGVQANQDGYFSLPLPTDLIPADSLVVSALGFQRRRLIPATAAARLQLQALPVALTGVTVHAAATPPQWLGPEEDTDRFGFSQNGLSLEKNTGWQIARYFQPTATGYLTGARFFVKADGAGNCDKSLLKTPFRVRVYTADGPNGGPGTDLLTTSVLASATKAGWVTVDLRPYNLAFPAQGVFVAMEWVYTSDQFLCSYQYTQLLTKDKKTGTRYGQSLGGRLTTQTQTWYYTIVYGWRKFQSRNQTGQLRIGDAAIQAQYMP</sequence>
<dbReference type="EMBL" id="CP114767">
    <property type="protein sequence ID" value="WBA41278.1"/>
    <property type="molecule type" value="Genomic_DNA"/>
</dbReference>